<dbReference type="Proteomes" id="UP000264141">
    <property type="component" value="Unassembled WGS sequence"/>
</dbReference>
<feature type="transmembrane region" description="Helical" evidence="1">
    <location>
        <begin position="121"/>
        <end position="140"/>
    </location>
</feature>
<evidence type="ECO:0000256" key="1">
    <source>
        <dbReference type="SAM" id="Phobius"/>
    </source>
</evidence>
<feature type="transmembrane region" description="Helical" evidence="1">
    <location>
        <begin position="175"/>
        <end position="193"/>
    </location>
</feature>
<accession>A0A3D1JE54</accession>
<dbReference type="AlphaFoldDB" id="A0A3D1JE54"/>
<feature type="transmembrane region" description="Helical" evidence="1">
    <location>
        <begin position="288"/>
        <end position="305"/>
    </location>
</feature>
<comment type="caution">
    <text evidence="2">The sequence shown here is derived from an EMBL/GenBank/DDBJ whole genome shotgun (WGS) entry which is preliminary data.</text>
</comment>
<feature type="transmembrane region" description="Helical" evidence="1">
    <location>
        <begin position="146"/>
        <end position="170"/>
    </location>
</feature>
<feature type="transmembrane region" description="Helical" evidence="1">
    <location>
        <begin position="236"/>
        <end position="254"/>
    </location>
</feature>
<keyword evidence="1" id="KW-1133">Transmembrane helix</keyword>
<reference evidence="2 3" key="1">
    <citation type="journal article" date="2018" name="Nat. Biotechnol.">
        <title>A standardized bacterial taxonomy based on genome phylogeny substantially revises the tree of life.</title>
        <authorList>
            <person name="Parks D.H."/>
            <person name="Chuvochina M."/>
            <person name="Waite D.W."/>
            <person name="Rinke C."/>
            <person name="Skarshewski A."/>
            <person name="Chaumeil P.A."/>
            <person name="Hugenholtz P."/>
        </authorList>
    </citation>
    <scope>NUCLEOTIDE SEQUENCE [LARGE SCALE GENOMIC DNA]</scope>
    <source>
        <strain evidence="2">UBA8781</strain>
    </source>
</reference>
<proteinExistence type="predicted"/>
<feature type="transmembrane region" description="Helical" evidence="1">
    <location>
        <begin position="44"/>
        <end position="69"/>
    </location>
</feature>
<protein>
    <recommendedName>
        <fullName evidence="4">DUF2029 domain-containing protein</fullName>
    </recommendedName>
</protein>
<dbReference type="EMBL" id="DPBP01000013">
    <property type="protein sequence ID" value="HCE16802.1"/>
    <property type="molecule type" value="Genomic_DNA"/>
</dbReference>
<name>A0A3D1JE54_9CHLR</name>
<evidence type="ECO:0000313" key="3">
    <source>
        <dbReference type="Proteomes" id="UP000264141"/>
    </source>
</evidence>
<organism evidence="2 3">
    <name type="scientific">Anaerolinea thermolimosa</name>
    <dbReference type="NCBI Taxonomy" id="229919"/>
    <lineage>
        <taxon>Bacteria</taxon>
        <taxon>Bacillati</taxon>
        <taxon>Chloroflexota</taxon>
        <taxon>Anaerolineae</taxon>
        <taxon>Anaerolineales</taxon>
        <taxon>Anaerolineaceae</taxon>
        <taxon>Anaerolinea</taxon>
    </lineage>
</organism>
<feature type="transmembrane region" description="Helical" evidence="1">
    <location>
        <begin position="89"/>
        <end position="114"/>
    </location>
</feature>
<evidence type="ECO:0000313" key="2">
    <source>
        <dbReference type="EMBL" id="HCE16802.1"/>
    </source>
</evidence>
<keyword evidence="1" id="KW-0472">Membrane</keyword>
<sequence>MSSLTGLFPIVVEITKRIDCWPVWKILFPQQKFNVDRLPWQKKILFFVAVTLLVYLTCFFYCPGGMIGFDWIHFWSKSLNPSHYPPWTAWFLPFANWNLFIGITVGGFSVLVFSRATSKKSAIISFFCLPFLWLVLLGQIDGIATSGLVALPLTIPIALIKPQITIFALLSKRSFLLLTIIFLLISFCVFGFWPSAMLSVTTIQSFNRAEQNIGLGGWWTILALIGLWFSRGDMDMMMLCGAVAVPYLIPYHLFPTVPAVSRLPPWAAMVAALTSWLPLSANWIGPKGWWLGWIYVAWVWCYLAIDRYRNTRVFQQVHQLFKQIKWTLKIR</sequence>
<gene>
    <name evidence="2" type="ORF">DEQ80_02985</name>
</gene>
<feature type="transmembrane region" description="Helical" evidence="1">
    <location>
        <begin position="213"/>
        <end position="229"/>
    </location>
</feature>
<keyword evidence="1" id="KW-0812">Transmembrane</keyword>
<evidence type="ECO:0008006" key="4">
    <source>
        <dbReference type="Google" id="ProtNLM"/>
    </source>
</evidence>